<gene>
    <name evidence="6" type="ORF">BJ684DRAFT_6880</name>
</gene>
<dbReference type="Pfam" id="PF00160">
    <property type="entry name" value="Pro_isomerase"/>
    <property type="match status" value="1"/>
</dbReference>
<keyword evidence="2 4" id="KW-0697">Rotamase</keyword>
<dbReference type="PRINTS" id="PR00153">
    <property type="entry name" value="CSAPPISMRASE"/>
</dbReference>
<accession>A0A4P9Y012</accession>
<name>A0A4P9Y012_9FUNG</name>
<organism evidence="6 7">
    <name type="scientific">Piptocephalis cylindrospora</name>
    <dbReference type="NCBI Taxonomy" id="1907219"/>
    <lineage>
        <taxon>Eukaryota</taxon>
        <taxon>Fungi</taxon>
        <taxon>Fungi incertae sedis</taxon>
        <taxon>Zoopagomycota</taxon>
        <taxon>Zoopagomycotina</taxon>
        <taxon>Zoopagomycetes</taxon>
        <taxon>Zoopagales</taxon>
        <taxon>Piptocephalidaceae</taxon>
        <taxon>Piptocephalis</taxon>
    </lineage>
</organism>
<keyword evidence="3 4" id="KW-0413">Isomerase</keyword>
<dbReference type="Proteomes" id="UP000267251">
    <property type="component" value="Unassembled WGS sequence"/>
</dbReference>
<comment type="similarity">
    <text evidence="4">Belongs to the cyclophilin-type PPIase family.</text>
</comment>
<evidence type="ECO:0000313" key="7">
    <source>
        <dbReference type="Proteomes" id="UP000267251"/>
    </source>
</evidence>
<reference evidence="7" key="1">
    <citation type="journal article" date="2018" name="Nat. Microbiol.">
        <title>Leveraging single-cell genomics to expand the fungal tree of life.</title>
        <authorList>
            <person name="Ahrendt S.R."/>
            <person name="Quandt C.A."/>
            <person name="Ciobanu D."/>
            <person name="Clum A."/>
            <person name="Salamov A."/>
            <person name="Andreopoulos B."/>
            <person name="Cheng J.F."/>
            <person name="Woyke T."/>
            <person name="Pelin A."/>
            <person name="Henrissat B."/>
            <person name="Reynolds N.K."/>
            <person name="Benny G.L."/>
            <person name="Smith M.E."/>
            <person name="James T.Y."/>
            <person name="Grigoriev I.V."/>
        </authorList>
    </citation>
    <scope>NUCLEOTIDE SEQUENCE [LARGE SCALE GENOMIC DNA]</scope>
</reference>
<dbReference type="GO" id="GO:0003755">
    <property type="term" value="F:peptidyl-prolyl cis-trans isomerase activity"/>
    <property type="evidence" value="ECO:0007669"/>
    <property type="project" value="UniProtKB-UniRule"/>
</dbReference>
<dbReference type="SUPFAM" id="SSF50891">
    <property type="entry name" value="Cyclophilin-like"/>
    <property type="match status" value="1"/>
</dbReference>
<dbReference type="PANTHER" id="PTHR11071:SF561">
    <property type="entry name" value="PEPTIDYL-PROLYL CIS-TRANS ISOMERASE D-RELATED"/>
    <property type="match status" value="1"/>
</dbReference>
<evidence type="ECO:0000256" key="1">
    <source>
        <dbReference type="ARBA" id="ARBA00000971"/>
    </source>
</evidence>
<feature type="domain" description="PPIase cyclophilin-type" evidence="5">
    <location>
        <begin position="1"/>
        <end position="93"/>
    </location>
</feature>
<evidence type="ECO:0000313" key="6">
    <source>
        <dbReference type="EMBL" id="RKP11974.1"/>
    </source>
</evidence>
<dbReference type="GO" id="GO:0005737">
    <property type="term" value="C:cytoplasm"/>
    <property type="evidence" value="ECO:0007669"/>
    <property type="project" value="TreeGrafter"/>
</dbReference>
<evidence type="ECO:0000259" key="5">
    <source>
        <dbReference type="PROSITE" id="PS50072"/>
    </source>
</evidence>
<dbReference type="InterPro" id="IPR002130">
    <property type="entry name" value="Cyclophilin-type_PPIase_dom"/>
</dbReference>
<evidence type="ECO:0000256" key="2">
    <source>
        <dbReference type="ARBA" id="ARBA00023110"/>
    </source>
</evidence>
<evidence type="ECO:0000256" key="3">
    <source>
        <dbReference type="ARBA" id="ARBA00023235"/>
    </source>
</evidence>
<keyword evidence="7" id="KW-1185">Reference proteome</keyword>
<dbReference type="EMBL" id="KZ988547">
    <property type="protein sequence ID" value="RKP11974.1"/>
    <property type="molecule type" value="Genomic_DNA"/>
</dbReference>
<comment type="function">
    <text evidence="4">PPIases accelerate the folding of proteins. It catalyzes the cis-trans isomerization of proline imidic peptide bonds in oligopeptides.</text>
</comment>
<comment type="catalytic activity">
    <reaction evidence="1 4">
        <text>[protein]-peptidylproline (omega=180) = [protein]-peptidylproline (omega=0)</text>
        <dbReference type="Rhea" id="RHEA:16237"/>
        <dbReference type="Rhea" id="RHEA-COMP:10747"/>
        <dbReference type="Rhea" id="RHEA-COMP:10748"/>
        <dbReference type="ChEBI" id="CHEBI:83833"/>
        <dbReference type="ChEBI" id="CHEBI:83834"/>
        <dbReference type="EC" id="5.2.1.8"/>
    </reaction>
</comment>
<protein>
    <recommendedName>
        <fullName evidence="4">Peptidyl-prolyl cis-trans isomerase</fullName>
        <shortName evidence="4">PPIase</shortName>
        <ecNumber evidence="4">5.2.1.8</ecNumber>
    </recommendedName>
</protein>
<dbReference type="AlphaFoldDB" id="A0A4P9Y012"/>
<dbReference type="GO" id="GO:0016018">
    <property type="term" value="F:cyclosporin A binding"/>
    <property type="evidence" value="ECO:0007669"/>
    <property type="project" value="TreeGrafter"/>
</dbReference>
<dbReference type="PANTHER" id="PTHR11071">
    <property type="entry name" value="PEPTIDYL-PROLYL CIS-TRANS ISOMERASE"/>
    <property type="match status" value="1"/>
</dbReference>
<dbReference type="Gene3D" id="2.40.100.10">
    <property type="entry name" value="Cyclophilin-like"/>
    <property type="match status" value="1"/>
</dbReference>
<dbReference type="PROSITE" id="PS50072">
    <property type="entry name" value="CSA_PPIASE_2"/>
    <property type="match status" value="1"/>
</dbReference>
<dbReference type="InterPro" id="IPR029000">
    <property type="entry name" value="Cyclophilin-like_dom_sf"/>
</dbReference>
<feature type="non-terminal residue" evidence="6">
    <location>
        <position position="93"/>
    </location>
</feature>
<dbReference type="EC" id="5.2.1.8" evidence="4"/>
<proteinExistence type="inferred from homology"/>
<dbReference type="OrthoDB" id="407558at2759"/>
<feature type="non-terminal residue" evidence="6">
    <location>
        <position position="1"/>
    </location>
</feature>
<sequence length="93" mass="9855">GEKGVSNKSGKALCYKGSIFHHITKGFMLQGGDITQGDGSGGESIFGADFEDEYLGRPLDRSGLVCMANRGPNTNGSQFFITAREASHLNGKN</sequence>
<dbReference type="GO" id="GO:0006457">
    <property type="term" value="P:protein folding"/>
    <property type="evidence" value="ECO:0007669"/>
    <property type="project" value="TreeGrafter"/>
</dbReference>
<evidence type="ECO:0000256" key="4">
    <source>
        <dbReference type="RuleBase" id="RU363019"/>
    </source>
</evidence>